<reference evidence="1" key="1">
    <citation type="journal article" date="2019" name="Sci. Rep.">
        <title>Draft genome of Tanacetum cinerariifolium, the natural source of mosquito coil.</title>
        <authorList>
            <person name="Yamashiro T."/>
            <person name="Shiraishi A."/>
            <person name="Satake H."/>
            <person name="Nakayama K."/>
        </authorList>
    </citation>
    <scope>NUCLEOTIDE SEQUENCE</scope>
</reference>
<accession>A0A699WMT0</accession>
<protein>
    <submittedName>
        <fullName evidence="1">Uncharacterized protein</fullName>
    </submittedName>
</protein>
<proteinExistence type="predicted"/>
<feature type="non-terminal residue" evidence="1">
    <location>
        <position position="1"/>
    </location>
</feature>
<gene>
    <name evidence="1" type="ORF">Tci_918955</name>
</gene>
<sequence length="61" mass="6790">PSPAFLLQLSLQRPYPPPLPITVDDYEIVYADGQESPQGDAATVEFEKEDLNTTVERNLLS</sequence>
<evidence type="ECO:0000313" key="1">
    <source>
        <dbReference type="EMBL" id="GFD46986.1"/>
    </source>
</evidence>
<comment type="caution">
    <text evidence="1">The sequence shown here is derived from an EMBL/GenBank/DDBJ whole genome shotgun (WGS) entry which is preliminary data.</text>
</comment>
<name>A0A699WMT0_TANCI</name>
<dbReference type="AlphaFoldDB" id="A0A699WMT0"/>
<dbReference type="EMBL" id="BKCJ011688559">
    <property type="protein sequence ID" value="GFD46986.1"/>
    <property type="molecule type" value="Genomic_DNA"/>
</dbReference>
<organism evidence="1">
    <name type="scientific">Tanacetum cinerariifolium</name>
    <name type="common">Dalmatian daisy</name>
    <name type="synonym">Chrysanthemum cinerariifolium</name>
    <dbReference type="NCBI Taxonomy" id="118510"/>
    <lineage>
        <taxon>Eukaryota</taxon>
        <taxon>Viridiplantae</taxon>
        <taxon>Streptophyta</taxon>
        <taxon>Embryophyta</taxon>
        <taxon>Tracheophyta</taxon>
        <taxon>Spermatophyta</taxon>
        <taxon>Magnoliopsida</taxon>
        <taxon>eudicotyledons</taxon>
        <taxon>Gunneridae</taxon>
        <taxon>Pentapetalae</taxon>
        <taxon>asterids</taxon>
        <taxon>campanulids</taxon>
        <taxon>Asterales</taxon>
        <taxon>Asteraceae</taxon>
        <taxon>Asteroideae</taxon>
        <taxon>Anthemideae</taxon>
        <taxon>Anthemidinae</taxon>
        <taxon>Tanacetum</taxon>
    </lineage>
</organism>